<accession>A0A1D2MAS3</accession>
<dbReference type="PANTHER" id="PTHR10459">
    <property type="entry name" value="DNA LIGASE"/>
    <property type="match status" value="1"/>
</dbReference>
<dbReference type="Pfam" id="PF00644">
    <property type="entry name" value="PARP"/>
    <property type="match status" value="1"/>
</dbReference>
<dbReference type="AlphaFoldDB" id="A0A1D2MAS3"/>
<feature type="compositionally biased region" description="Polar residues" evidence="6">
    <location>
        <begin position="134"/>
        <end position="170"/>
    </location>
</feature>
<feature type="compositionally biased region" description="Low complexity" evidence="6">
    <location>
        <begin position="54"/>
        <end position="74"/>
    </location>
</feature>
<dbReference type="EMBL" id="LJIJ01002174">
    <property type="protein sequence ID" value="ODM90098.1"/>
    <property type="molecule type" value="Genomic_DNA"/>
</dbReference>
<dbReference type="GO" id="GO:1990404">
    <property type="term" value="F:NAD+-protein mono-ADP-ribosyltransferase activity"/>
    <property type="evidence" value="ECO:0007669"/>
    <property type="project" value="TreeGrafter"/>
</dbReference>
<proteinExistence type="predicted"/>
<feature type="compositionally biased region" description="Low complexity" evidence="6">
    <location>
        <begin position="95"/>
        <end position="124"/>
    </location>
</feature>
<dbReference type="STRING" id="48709.A0A1D2MAS3"/>
<name>A0A1D2MAS3_ORCCI</name>
<evidence type="ECO:0000313" key="9">
    <source>
        <dbReference type="Proteomes" id="UP000094527"/>
    </source>
</evidence>
<evidence type="ECO:0000313" key="8">
    <source>
        <dbReference type="EMBL" id="ODM90098.1"/>
    </source>
</evidence>
<comment type="caution">
    <text evidence="8">The sequence shown here is derived from an EMBL/GenBank/DDBJ whole genome shotgun (WGS) entry which is preliminary data.</text>
</comment>
<feature type="compositionally biased region" description="Polar residues" evidence="6">
    <location>
        <begin position="17"/>
        <end position="38"/>
    </location>
</feature>
<keyword evidence="3" id="KW-0808">Transferase</keyword>
<dbReference type="GO" id="GO:0006302">
    <property type="term" value="P:double-strand break repair"/>
    <property type="evidence" value="ECO:0007669"/>
    <property type="project" value="TreeGrafter"/>
</dbReference>
<dbReference type="GO" id="GO:0003950">
    <property type="term" value="F:NAD+ poly-ADP-ribosyltransferase activity"/>
    <property type="evidence" value="ECO:0007669"/>
    <property type="project" value="UniProtKB-EC"/>
</dbReference>
<dbReference type="GO" id="GO:0070212">
    <property type="term" value="P:protein poly-ADP-ribosylation"/>
    <property type="evidence" value="ECO:0007669"/>
    <property type="project" value="TreeGrafter"/>
</dbReference>
<evidence type="ECO:0000256" key="4">
    <source>
        <dbReference type="ARBA" id="ARBA00023027"/>
    </source>
</evidence>
<dbReference type="InterPro" id="IPR012317">
    <property type="entry name" value="Poly(ADP-ribose)pol_cat_dom"/>
</dbReference>
<evidence type="ECO:0000256" key="1">
    <source>
        <dbReference type="ARBA" id="ARBA00012020"/>
    </source>
</evidence>
<evidence type="ECO:0000256" key="5">
    <source>
        <dbReference type="ARBA" id="ARBA00033987"/>
    </source>
</evidence>
<gene>
    <name evidence="8" type="ORF">Ocin01_16584</name>
</gene>
<evidence type="ECO:0000256" key="2">
    <source>
        <dbReference type="ARBA" id="ARBA00022676"/>
    </source>
</evidence>
<dbReference type="Gene3D" id="3.90.228.10">
    <property type="match status" value="1"/>
</dbReference>
<evidence type="ECO:0000256" key="3">
    <source>
        <dbReference type="ARBA" id="ARBA00022679"/>
    </source>
</evidence>
<dbReference type="Proteomes" id="UP000094527">
    <property type="component" value="Unassembled WGS sequence"/>
</dbReference>
<feature type="compositionally biased region" description="Low complexity" evidence="6">
    <location>
        <begin position="172"/>
        <end position="187"/>
    </location>
</feature>
<dbReference type="EC" id="2.4.2.30" evidence="1"/>
<keyword evidence="9" id="KW-1185">Reference proteome</keyword>
<dbReference type="OrthoDB" id="429950at2759"/>
<keyword evidence="4" id="KW-0520">NAD</keyword>
<feature type="region of interest" description="Disordered" evidence="6">
    <location>
        <begin position="1"/>
        <end position="187"/>
    </location>
</feature>
<evidence type="ECO:0000256" key="6">
    <source>
        <dbReference type="SAM" id="MobiDB-lite"/>
    </source>
</evidence>
<dbReference type="GO" id="GO:0005730">
    <property type="term" value="C:nucleolus"/>
    <property type="evidence" value="ECO:0007669"/>
    <property type="project" value="TreeGrafter"/>
</dbReference>
<protein>
    <recommendedName>
        <fullName evidence="1">NAD(+) ADP-ribosyltransferase</fullName>
        <ecNumber evidence="1">2.4.2.30</ecNumber>
    </recommendedName>
</protein>
<sequence length="450" mass="47852">MSNNTNSAPAIGWNIPGNVSSTMTSLNTSFSQPAQQAGSVPGASAPPLPKPRSKLPSSLSLNTSTTLVGGSSNTDPFANLPQPIPVPVQRQSSQGVGSFGNSSPPPSSGSYGYQSKFSGSFGSSSPPPSRESKFNSGSEFRNVSPSPTGQSHTYSFSSGGRGGYQSSETGYSKPASYGKPSGSSYSPTYKPTFSSNSSLKGNSYGMASSVVRDPTDLDILGKFEHVNKTDEKFRMITTYVNNSHGVRDGSVKVHDIYQLNIKGWGAWLKSQLSLGGMGSENMLLWYKTNPRGIQKLAGKMDGCVAFYDRLGRAFPENPNNMKNSSRQIIVLCAVSLGNVHKSPHGFQHWVNIGVPRGCNSVKGVGKKIPDYSANVDDDSFTIPSGPTKKNGEFKNYELDFNEYIVFDASRIKVKYAVDLEVFPASSGSKSSYSGAVSGNHGKFGSTHSAV</sequence>
<keyword evidence="2" id="KW-0328">Glycosyltransferase</keyword>
<dbReference type="SUPFAM" id="SSF56399">
    <property type="entry name" value="ADP-ribosylation"/>
    <property type="match status" value="1"/>
</dbReference>
<organism evidence="8 9">
    <name type="scientific">Orchesella cincta</name>
    <name type="common">Springtail</name>
    <name type="synonym">Podura cincta</name>
    <dbReference type="NCBI Taxonomy" id="48709"/>
    <lineage>
        <taxon>Eukaryota</taxon>
        <taxon>Metazoa</taxon>
        <taxon>Ecdysozoa</taxon>
        <taxon>Arthropoda</taxon>
        <taxon>Hexapoda</taxon>
        <taxon>Collembola</taxon>
        <taxon>Entomobryomorpha</taxon>
        <taxon>Entomobryoidea</taxon>
        <taxon>Orchesellidae</taxon>
        <taxon>Orchesellinae</taxon>
        <taxon>Orchesella</taxon>
    </lineage>
</organism>
<feature type="domain" description="PARP catalytic" evidence="7">
    <location>
        <begin position="322"/>
        <end position="419"/>
    </location>
</feature>
<dbReference type="InterPro" id="IPR050800">
    <property type="entry name" value="ARTD/PARP"/>
</dbReference>
<evidence type="ECO:0000259" key="7">
    <source>
        <dbReference type="Pfam" id="PF00644"/>
    </source>
</evidence>
<comment type="catalytic activity">
    <reaction evidence="5">
        <text>NAD(+) + (ADP-D-ribosyl)n-acceptor = nicotinamide + (ADP-D-ribosyl)n+1-acceptor + H(+).</text>
        <dbReference type="EC" id="2.4.2.30"/>
    </reaction>
</comment>
<dbReference type="PANTHER" id="PTHR10459:SF60">
    <property type="entry name" value="POLY [ADP-RIBOSE] POLYMERASE 2"/>
    <property type="match status" value="1"/>
</dbReference>
<reference evidence="8 9" key="1">
    <citation type="journal article" date="2016" name="Genome Biol. Evol.">
        <title>Gene Family Evolution Reflects Adaptation to Soil Environmental Stressors in the Genome of the Collembolan Orchesella cincta.</title>
        <authorList>
            <person name="Faddeeva-Vakhrusheva A."/>
            <person name="Derks M.F."/>
            <person name="Anvar S.Y."/>
            <person name="Agamennone V."/>
            <person name="Suring W."/>
            <person name="Smit S."/>
            <person name="van Straalen N.M."/>
            <person name="Roelofs D."/>
        </authorList>
    </citation>
    <scope>NUCLEOTIDE SEQUENCE [LARGE SCALE GENOMIC DNA]</scope>
    <source>
        <tissue evidence="8">Mixed pool</tissue>
    </source>
</reference>